<proteinExistence type="predicted"/>
<gene>
    <name evidence="1" type="ORF">FO508_00335</name>
</gene>
<name>A0AAE3WG40_BACPU</name>
<comment type="caution">
    <text evidence="1">The sequence shown here is derived from an EMBL/GenBank/DDBJ whole genome shotgun (WGS) entry which is preliminary data.</text>
</comment>
<protein>
    <submittedName>
        <fullName evidence="1">Uncharacterized protein</fullName>
    </submittedName>
</protein>
<evidence type="ECO:0000313" key="2">
    <source>
        <dbReference type="Proteomes" id="UP001182042"/>
    </source>
</evidence>
<sequence>MPSFFKFTFQPVHHLPQNKKRLDEHILIKPFIVSFLEIRLDMLLFTQKGTSNKPTSVPFFIQFIELNVRLKVLA</sequence>
<evidence type="ECO:0000313" key="1">
    <source>
        <dbReference type="EMBL" id="MDR4248794.1"/>
    </source>
</evidence>
<organism evidence="1 2">
    <name type="scientific">Bacillus pumilus</name>
    <name type="common">Bacillus mesentericus</name>
    <dbReference type="NCBI Taxonomy" id="1408"/>
    <lineage>
        <taxon>Bacteria</taxon>
        <taxon>Bacillati</taxon>
        <taxon>Bacillota</taxon>
        <taxon>Bacilli</taxon>
        <taxon>Bacillales</taxon>
        <taxon>Bacillaceae</taxon>
        <taxon>Bacillus</taxon>
    </lineage>
</organism>
<dbReference type="AlphaFoldDB" id="A0AAE3WG40"/>
<reference evidence="1" key="1">
    <citation type="submission" date="2019-07" db="EMBL/GenBank/DDBJ databases">
        <title>Phylogenomic Reclassification of ATCC Bacillus Strains and Various Taxa within the Genus Bacillus.</title>
        <authorList>
            <person name="Riojas M.A."/>
            <person name="Frank A.M."/>
            <person name="Fenn S.L."/>
            <person name="King S."/>
            <person name="Brower S."/>
            <person name="Hazbon M.H."/>
        </authorList>
    </citation>
    <scope>NUCLEOTIDE SEQUENCE</scope>
    <source>
        <strain evidence="1">ATCC 27142</strain>
    </source>
</reference>
<accession>A0AAE3WG40</accession>
<dbReference type="EMBL" id="VKQA01000001">
    <property type="protein sequence ID" value="MDR4248794.1"/>
    <property type="molecule type" value="Genomic_DNA"/>
</dbReference>
<dbReference type="Proteomes" id="UP001182042">
    <property type="component" value="Unassembled WGS sequence"/>
</dbReference>